<sequence length="302" mass="33322">MKNSNRVAIIGTGSIGIDLMYKALRSNKLDLRFVVGRRDDSPGIREALKQGVVVSSRGVEFLEENFNDFDIVFDATSAESHLENEKIFKKYNKLAIDLTPAKIGDLCVPVINLSSLEKSRNINLITCGGQASLPLVHALRKSCKKVNYVEVISSISSDSAGLATRENLNEYVTTTEFALRRFSGSDVSKAILNINPAIPQVCMQTTLYANCSRLDKEALERYTKKIIQSVKQYVPGYNLVLEPLVKDESVTVAVQVHGSGDYLPGHAGNLDIINSAAIVIAERRYIIDKSSFSSETHEEEYA</sequence>
<proteinExistence type="inferred from homology"/>
<dbReference type="Proteomes" id="UP000235803">
    <property type="component" value="Unassembled WGS sequence"/>
</dbReference>
<dbReference type="SMART" id="SM00859">
    <property type="entry name" value="Semialdhyde_dh"/>
    <property type="match status" value="1"/>
</dbReference>
<dbReference type="EMBL" id="PNRF01000041">
    <property type="protein sequence ID" value="PMR72811.1"/>
    <property type="molecule type" value="Genomic_DNA"/>
</dbReference>
<evidence type="ECO:0000256" key="1">
    <source>
        <dbReference type="ARBA" id="ARBA00009244"/>
    </source>
</evidence>
<comment type="catalytic activity">
    <reaction evidence="4">
        <text>acetaldehyde + NAD(+) + CoA = acetyl-CoA + NADH + H(+)</text>
        <dbReference type="Rhea" id="RHEA:23288"/>
        <dbReference type="ChEBI" id="CHEBI:15343"/>
        <dbReference type="ChEBI" id="CHEBI:15378"/>
        <dbReference type="ChEBI" id="CHEBI:57287"/>
        <dbReference type="ChEBI" id="CHEBI:57288"/>
        <dbReference type="ChEBI" id="CHEBI:57540"/>
        <dbReference type="ChEBI" id="CHEBI:57945"/>
        <dbReference type="EC" id="1.2.1.10"/>
    </reaction>
</comment>
<dbReference type="CDD" id="cd23933">
    <property type="entry name" value="ALDH_C"/>
    <property type="match status" value="1"/>
</dbReference>
<dbReference type="GO" id="GO:0008774">
    <property type="term" value="F:acetaldehyde dehydrogenase (acetylating) activity"/>
    <property type="evidence" value="ECO:0007669"/>
    <property type="project" value="UniProtKB-UniRule"/>
</dbReference>
<keyword evidence="4" id="KW-0560">Oxidoreductase</keyword>
<dbReference type="InterPro" id="IPR015426">
    <property type="entry name" value="Acetylaldehyde_DH_C"/>
</dbReference>
<feature type="binding site" evidence="4">
    <location>
        <position position="269"/>
    </location>
    <ligand>
        <name>NAD(+)</name>
        <dbReference type="ChEBI" id="CHEBI:57540"/>
    </ligand>
</feature>
<accession>A0A2N7TXA3</accession>
<dbReference type="EC" id="1.2.1.10" evidence="4"/>
<dbReference type="Gene3D" id="3.40.50.720">
    <property type="entry name" value="NAD(P)-binding Rossmann-like Domain"/>
    <property type="match status" value="1"/>
</dbReference>
<gene>
    <name evidence="6" type="ORF">C1H69_19370</name>
</gene>
<dbReference type="Gene3D" id="3.30.360.10">
    <property type="entry name" value="Dihydrodipicolinate Reductase, domain 2"/>
    <property type="match status" value="1"/>
</dbReference>
<dbReference type="SUPFAM" id="SSF51735">
    <property type="entry name" value="NAD(P)-binding Rossmann-fold domains"/>
    <property type="match status" value="1"/>
</dbReference>
<comment type="similarity">
    <text evidence="1 4">Belongs to the acetaldehyde dehydrogenase family.</text>
</comment>
<comment type="caution">
    <text evidence="4">Lacks conserved residue(s) required for the propagation of feature annotation.</text>
</comment>
<evidence type="ECO:0000256" key="3">
    <source>
        <dbReference type="ARBA" id="ARBA00023027"/>
    </source>
</evidence>
<keyword evidence="3 4" id="KW-0520">NAD</keyword>
<dbReference type="InterPro" id="IPR036291">
    <property type="entry name" value="NAD(P)-bd_dom_sf"/>
</dbReference>
<reference evidence="6 7" key="1">
    <citation type="submission" date="2018-01" db="EMBL/GenBank/DDBJ databases">
        <title>Halomonas endophytica sp. nov., isolated from storage liquid in the stems of Populus euphratica.</title>
        <authorList>
            <person name="Chen C."/>
        </authorList>
    </citation>
    <scope>NUCLEOTIDE SEQUENCE [LARGE SCALE GENOMIC DNA]</scope>
    <source>
        <strain evidence="6 7">MC28</strain>
    </source>
</reference>
<comment type="caution">
    <text evidence="6">The sequence shown here is derived from an EMBL/GenBank/DDBJ whole genome shotgun (WGS) entry which is preliminary data.</text>
</comment>
<dbReference type="OrthoDB" id="9786743at2"/>
<name>A0A2N7TXA3_9GAMM</name>
<evidence type="ECO:0000313" key="6">
    <source>
        <dbReference type="EMBL" id="PMR72811.1"/>
    </source>
</evidence>
<feature type="binding site" evidence="4">
    <location>
        <begin position="12"/>
        <end position="15"/>
    </location>
    <ligand>
        <name>NAD(+)</name>
        <dbReference type="ChEBI" id="CHEBI:57540"/>
    </ligand>
</feature>
<dbReference type="PIRSF" id="PIRSF015689">
    <property type="entry name" value="Actaldh_dh_actl"/>
    <property type="match status" value="1"/>
</dbReference>
<dbReference type="NCBIfam" id="TIGR03215">
    <property type="entry name" value="ac_ald_DH_ac"/>
    <property type="match status" value="1"/>
</dbReference>
<dbReference type="GO" id="GO:0051287">
    <property type="term" value="F:NAD binding"/>
    <property type="evidence" value="ECO:0007669"/>
    <property type="project" value="UniProtKB-UniRule"/>
</dbReference>
<keyword evidence="2 4" id="KW-0058">Aromatic hydrocarbons catabolism</keyword>
<dbReference type="AlphaFoldDB" id="A0A2N7TXA3"/>
<evidence type="ECO:0000256" key="4">
    <source>
        <dbReference type="HAMAP-Rule" id="MF_01657"/>
    </source>
</evidence>
<dbReference type="RefSeq" id="WP_102655033.1">
    <property type="nucleotide sequence ID" value="NZ_PNRF01000041.1"/>
</dbReference>
<evidence type="ECO:0000259" key="5">
    <source>
        <dbReference type="SMART" id="SM00859"/>
    </source>
</evidence>
<dbReference type="InterPro" id="IPR000534">
    <property type="entry name" value="Semialdehyde_DH_NAD-bd"/>
</dbReference>
<dbReference type="SUPFAM" id="SSF55347">
    <property type="entry name" value="Glyceraldehyde-3-phosphate dehydrogenase-like, C-terminal domain"/>
    <property type="match status" value="1"/>
</dbReference>
<organism evidence="6 7">
    <name type="scientific">Billgrantia endophytica</name>
    <dbReference type="NCBI Taxonomy" id="2033802"/>
    <lineage>
        <taxon>Bacteria</taxon>
        <taxon>Pseudomonadati</taxon>
        <taxon>Pseudomonadota</taxon>
        <taxon>Gammaproteobacteria</taxon>
        <taxon>Oceanospirillales</taxon>
        <taxon>Halomonadaceae</taxon>
        <taxon>Billgrantia</taxon>
    </lineage>
</organism>
<dbReference type="HAMAP" id="MF_01657">
    <property type="entry name" value="Ac_ald_DH_ac"/>
    <property type="match status" value="1"/>
</dbReference>
<feature type="domain" description="Semialdehyde dehydrogenase NAD-binding" evidence="5">
    <location>
        <begin position="6"/>
        <end position="119"/>
    </location>
</feature>
<evidence type="ECO:0000256" key="2">
    <source>
        <dbReference type="ARBA" id="ARBA00022797"/>
    </source>
</evidence>
<keyword evidence="7" id="KW-1185">Reference proteome</keyword>
<dbReference type="NCBIfam" id="NF006157">
    <property type="entry name" value="PRK08300.1"/>
    <property type="match status" value="1"/>
</dbReference>
<protein>
    <recommendedName>
        <fullName evidence="4">Acetaldehyde dehydrogenase</fullName>
        <ecNumber evidence="4">1.2.1.10</ecNumber>
    </recommendedName>
    <alternativeName>
        <fullName evidence="4">Acetaldehyde dehydrogenase [acetylating]</fullName>
    </alternativeName>
</protein>
<dbReference type="InterPro" id="IPR003361">
    <property type="entry name" value="Acetaldehyde_dehydrogenase"/>
</dbReference>
<feature type="active site" description="Acyl-thioester intermediate" evidence="4">
    <location>
        <position position="127"/>
    </location>
</feature>
<dbReference type="Pfam" id="PF09290">
    <property type="entry name" value="AcetDehyd-dimer"/>
    <property type="match status" value="1"/>
</dbReference>
<evidence type="ECO:0000313" key="7">
    <source>
        <dbReference type="Proteomes" id="UP000235803"/>
    </source>
</evidence>